<dbReference type="EMBL" id="CP001841">
    <property type="protein sequence ID" value="AEF82399.1"/>
    <property type="molecule type" value="Genomic_DNA"/>
</dbReference>
<dbReference type="STRING" id="545695.TREAZ_0309"/>
<proteinExistence type="predicted"/>
<name>F5YDL3_LEAAZ</name>
<dbReference type="KEGG" id="taz:TREAZ_0309"/>
<sequence>MIEIANIAYAYLKKMKKVLPKKFIYNQILRIFQTARKYLL</sequence>
<dbReference type="InParanoid" id="F5YDL3"/>
<evidence type="ECO:0000313" key="1">
    <source>
        <dbReference type="EMBL" id="AEF82399.1"/>
    </source>
</evidence>
<dbReference type="AlphaFoldDB" id="F5YDL3"/>
<keyword evidence="2" id="KW-1185">Reference proteome</keyword>
<accession>F5YDL3</accession>
<organism evidence="1 2">
    <name type="scientific">Leadbettera azotonutricia (strain ATCC BAA-888 / DSM 13862 / ZAS-9)</name>
    <name type="common">Treponema azotonutricium</name>
    <dbReference type="NCBI Taxonomy" id="545695"/>
    <lineage>
        <taxon>Bacteria</taxon>
        <taxon>Pseudomonadati</taxon>
        <taxon>Spirochaetota</taxon>
        <taxon>Spirochaetia</taxon>
        <taxon>Spirochaetales</taxon>
        <taxon>Breznakiellaceae</taxon>
        <taxon>Leadbettera</taxon>
    </lineage>
</organism>
<reference evidence="2" key="1">
    <citation type="submission" date="2009-12" db="EMBL/GenBank/DDBJ databases">
        <title>Complete sequence of Treponema azotonutricium strain ZAS-9.</title>
        <authorList>
            <person name="Tetu S.G."/>
            <person name="Matson E."/>
            <person name="Ren Q."/>
            <person name="Seshadri R."/>
            <person name="Elbourne L."/>
            <person name="Hassan K.A."/>
            <person name="Durkin A."/>
            <person name="Radune D."/>
            <person name="Mohamoud Y."/>
            <person name="Shay R."/>
            <person name="Jin S."/>
            <person name="Zhang X."/>
            <person name="Lucey K."/>
            <person name="Ballor N.R."/>
            <person name="Ottesen E."/>
            <person name="Rosenthal R."/>
            <person name="Allen A."/>
            <person name="Leadbetter J.R."/>
            <person name="Paulsen I.T."/>
        </authorList>
    </citation>
    <scope>NUCLEOTIDE SEQUENCE [LARGE SCALE GENOMIC DNA]</scope>
    <source>
        <strain evidence="2">ATCC BAA-888 / DSM 13862 / ZAS-9</strain>
    </source>
</reference>
<gene>
    <name evidence="1" type="ordered locus">TREAZ_0309</name>
</gene>
<reference evidence="1 2" key="2">
    <citation type="journal article" date="2011" name="ISME J.">
        <title>RNA-seq reveals cooperative metabolic interactions between two termite-gut spirochete species in co-culture.</title>
        <authorList>
            <person name="Rosenthal A.Z."/>
            <person name="Matson E.G."/>
            <person name="Eldar A."/>
            <person name="Leadbetter J.R."/>
        </authorList>
    </citation>
    <scope>NUCLEOTIDE SEQUENCE [LARGE SCALE GENOMIC DNA]</scope>
    <source>
        <strain evidence="2">ATCC BAA-888 / DSM 13862 / ZAS-9</strain>
    </source>
</reference>
<dbReference type="Proteomes" id="UP000009222">
    <property type="component" value="Chromosome"/>
</dbReference>
<evidence type="ECO:0000313" key="2">
    <source>
        <dbReference type="Proteomes" id="UP000009222"/>
    </source>
</evidence>
<protein>
    <submittedName>
        <fullName evidence="1">Uncharacterized protein</fullName>
    </submittedName>
</protein>
<dbReference type="HOGENOM" id="CLU_3298076_0_0_12"/>